<dbReference type="InterPro" id="IPR027417">
    <property type="entry name" value="P-loop_NTPase"/>
</dbReference>
<feature type="transmembrane region" description="Helical" evidence="11">
    <location>
        <begin position="1099"/>
        <end position="1118"/>
    </location>
</feature>
<sequence>MYIGCPAAAAGYSAGCQVTVHSLSSVLCMLEKVSTTNSDETNINQQQEQEQEDNPYLSKPRFNDLSPEDNANIFQKLSFSWAQQTVDRGIVRALELPDIPKSPSFLHVETSSKKLDDFDWSKKNAIIRKCYQQFVFKSKGFIAIRLLTVLGSLITPFILQHFILFIQNKSDYPSWQGWLLCIALFVSSTLNSVGLQHGYWYGLLLTLQVRGSLTKIVFQKMLRLNNTSKRSYTGKLLNLVSVDIENFLDYFWSNCVDLVIHPLQVTLLLALLCYYIGLAGFFGFLVMALMIPLSTFTSTKVTKYFLVSLDFSDERIKLIGEFINGIRFLKLYNWEQSFIDRIQKYRDHQMAAQWRKFFFWSIDQTIIQLSNGLVLFVALSIYTIRGNELTAAIAFTVMTIFVLLREPINKLPEGCQRLLKVLSSGRRLEKFLNAPETSTKSLTERSLGGFEIVNGEFSWDDSSNFDDFDIDENGNEKKQDKEKDNQDDKMGLDDGADSLMMVEMLPIAETLGIEDRRRSVLKNINFLAPHGKLTIIVGKVGEGKSSLVSALIGEISKLGGTVYVPGSIGYTPQVAWMVSGSLRDNILFGKPYDKERYIKVIEACCLKPDLVQLAAKDLTEIGEKGINLSGGQKQRISLARCLYSNADSYVMDETLSAVDSEVAKHLFDHCITGMMDGKTRVLVTHQLQFLPRADHIVVVEQGGQLIQGTYRQLKEQIDFESILKSKLSSINKNDGETSENEQVKEVKKENGVENIDQENIDEVFQDIIDEANVSSSSSTPVIHHHHHHVEKKEINIDQCIYMDEDTTDENNILKSKAKLFVQEESSKGEVKKDIYLNYFKSGASTWLYVLIFVTYFSSQAIWQSSDYWLVIWSNHSIQPEPGSRFYLLVYMGFLIGFAALLTVRHLIITSMGWNASKSLHHKLLNNVFYSSCAFFDSNPAGRILNRFSKDINDIDETLVQAISDILFCGSNVILSLGIMIYVNPWILLPFILLLFVYNYVQKMYRASSRELKRMESIARSPVYSQLTETFNGLQSVRGFGQQARFTSEMSSRIDLNQRLFYHSFSVNRWLGVRLEALSTAMVLLSSIFSMLSASSNPGAAGLAVSSAIGLTGVLNWTIRQYTELEVKMNSVERVLEYVNTKPEGARVVESNRPPANWPQYGVVDFEDVEVRYRPTMEPSLRGITLRVSASNKVGIVGRTGAGKSTIGVALFRMLECSKGVIKIDGINIGDIGLSDLRSKLGVVPQEPFIFSGTVRMNLDPYNLYTDLQLWESLEKSQIKTIVQAMPNGLDSLLDEGGDGFSVGQKQLLCLSRALLRDAKVVLMDEASSSLDYHTDAIIKQVVHDNFKHSTVLTIAHRLDTIIDSDKILVVDAGRVIEYDHPTVLLENPSSKFTQLIQAQSHLLDTNHNNITPGGHIPNEIKSN</sequence>
<keyword evidence="3" id="KW-0813">Transport</keyword>
<feature type="transmembrane region" description="Helical" evidence="11">
    <location>
        <begin position="142"/>
        <end position="163"/>
    </location>
</feature>
<feature type="transmembrane region" description="Helical" evidence="11">
    <location>
        <begin position="885"/>
        <end position="907"/>
    </location>
</feature>
<feature type="compositionally biased region" description="Basic and acidic residues" evidence="10">
    <location>
        <begin position="474"/>
        <end position="492"/>
    </location>
</feature>
<dbReference type="SMART" id="SM00382">
    <property type="entry name" value="AAA"/>
    <property type="match status" value="2"/>
</dbReference>
<reference evidence="15" key="1">
    <citation type="journal article" date="2011" name="Genome Res.">
        <title>Phylogeny-wide analysis of social amoeba genomes highlights ancient origins for complex intercellular communication.</title>
        <authorList>
            <person name="Heidel A.J."/>
            <person name="Lawal H.M."/>
            <person name="Felder M."/>
            <person name="Schilde C."/>
            <person name="Helps N.R."/>
            <person name="Tunggal B."/>
            <person name="Rivero F."/>
            <person name="John U."/>
            <person name="Schleicher M."/>
            <person name="Eichinger L."/>
            <person name="Platzer M."/>
            <person name="Noegel A.A."/>
            <person name="Schaap P."/>
            <person name="Gloeckner G."/>
        </authorList>
    </citation>
    <scope>NUCLEOTIDE SEQUENCE [LARGE SCALE GENOMIC DNA]</scope>
    <source>
        <strain evidence="15">SH3</strain>
    </source>
</reference>
<dbReference type="Gene3D" id="1.20.1560.10">
    <property type="entry name" value="ABC transporter type 1, transmembrane domain"/>
    <property type="match status" value="2"/>
</dbReference>
<dbReference type="InterPro" id="IPR017871">
    <property type="entry name" value="ABC_transporter-like_CS"/>
</dbReference>
<dbReference type="CDD" id="cd18580">
    <property type="entry name" value="ABC_6TM_ABCC_D2"/>
    <property type="match status" value="1"/>
</dbReference>
<dbReference type="RefSeq" id="XP_004361018.1">
    <property type="nucleotide sequence ID" value="XM_004360961.1"/>
</dbReference>
<feature type="transmembrane region" description="Helical" evidence="11">
    <location>
        <begin position="986"/>
        <end position="1004"/>
    </location>
</feature>
<evidence type="ECO:0000256" key="11">
    <source>
        <dbReference type="SAM" id="Phobius"/>
    </source>
</evidence>
<evidence type="ECO:0000313" key="15">
    <source>
        <dbReference type="Proteomes" id="UP000007797"/>
    </source>
</evidence>
<feature type="transmembrane region" description="Helical" evidence="11">
    <location>
        <begin position="267"/>
        <end position="293"/>
    </location>
</feature>
<protein>
    <submittedName>
        <fullName evidence="14">ABC transporter C family protein</fullName>
    </submittedName>
</protein>
<dbReference type="CDD" id="cd03250">
    <property type="entry name" value="ABCC_MRP_domain1"/>
    <property type="match status" value="1"/>
</dbReference>
<evidence type="ECO:0000256" key="3">
    <source>
        <dbReference type="ARBA" id="ARBA00022448"/>
    </source>
</evidence>
<dbReference type="InterPro" id="IPR050173">
    <property type="entry name" value="ABC_transporter_C-like"/>
</dbReference>
<feature type="region of interest" description="Disordered" evidence="10">
    <location>
        <begin position="470"/>
        <end position="492"/>
    </location>
</feature>
<organism evidence="14 15">
    <name type="scientific">Cavenderia fasciculata</name>
    <name type="common">Slime mold</name>
    <name type="synonym">Dictyostelium fasciculatum</name>
    <dbReference type="NCBI Taxonomy" id="261658"/>
    <lineage>
        <taxon>Eukaryota</taxon>
        <taxon>Amoebozoa</taxon>
        <taxon>Evosea</taxon>
        <taxon>Eumycetozoa</taxon>
        <taxon>Dictyostelia</taxon>
        <taxon>Acytosteliales</taxon>
        <taxon>Cavenderiaceae</taxon>
        <taxon>Cavenderia</taxon>
    </lineage>
</organism>
<feature type="region of interest" description="Disordered" evidence="10">
    <location>
        <begin position="38"/>
        <end position="61"/>
    </location>
</feature>
<evidence type="ECO:0000256" key="4">
    <source>
        <dbReference type="ARBA" id="ARBA00022692"/>
    </source>
</evidence>
<dbReference type="FunFam" id="3.40.50.300:FF:000610">
    <property type="entry name" value="Multidrug resistance-associated ABC transporter"/>
    <property type="match status" value="1"/>
</dbReference>
<comment type="subcellular location">
    <subcellularLocation>
        <location evidence="1">Membrane</location>
        <topology evidence="1">Multi-pass membrane protein</topology>
    </subcellularLocation>
</comment>
<dbReference type="FunFam" id="3.40.50.300:FF:000997">
    <property type="entry name" value="Multidrug resistance-associated protein 1"/>
    <property type="match status" value="1"/>
</dbReference>
<dbReference type="PROSITE" id="PS00211">
    <property type="entry name" value="ABC_TRANSPORTER_1"/>
    <property type="match status" value="2"/>
</dbReference>
<gene>
    <name evidence="14" type="primary">abcC6</name>
    <name evidence="14" type="ORF">DFA_05299</name>
</gene>
<dbReference type="EMBL" id="GL883008">
    <property type="protein sequence ID" value="EGG23167.1"/>
    <property type="molecule type" value="Genomic_DNA"/>
</dbReference>
<dbReference type="InterPro" id="IPR011527">
    <property type="entry name" value="ABC1_TM_dom"/>
</dbReference>
<dbReference type="GO" id="GO:0016020">
    <property type="term" value="C:membrane"/>
    <property type="evidence" value="ECO:0007669"/>
    <property type="project" value="UniProtKB-SubCell"/>
</dbReference>
<keyword evidence="8 11" id="KW-1133">Transmembrane helix</keyword>
<dbReference type="InterPro" id="IPR003439">
    <property type="entry name" value="ABC_transporter-like_ATP-bd"/>
</dbReference>
<dbReference type="InterPro" id="IPR036640">
    <property type="entry name" value="ABC1_TM_sf"/>
</dbReference>
<dbReference type="STRING" id="1054147.F4PNW4"/>
<dbReference type="SUPFAM" id="SSF90123">
    <property type="entry name" value="ABC transporter transmembrane region"/>
    <property type="match status" value="2"/>
</dbReference>
<keyword evidence="5" id="KW-0677">Repeat</keyword>
<dbReference type="PROSITE" id="PS50929">
    <property type="entry name" value="ABC_TM1F"/>
    <property type="match status" value="2"/>
</dbReference>
<dbReference type="InterPro" id="IPR044726">
    <property type="entry name" value="ABCC_6TM_D2"/>
</dbReference>
<keyword evidence="9 11" id="KW-0472">Membrane</keyword>
<keyword evidence="6" id="KW-0547">Nucleotide-binding</keyword>
<dbReference type="OMA" id="YVQFNET"/>
<evidence type="ECO:0000256" key="1">
    <source>
        <dbReference type="ARBA" id="ARBA00004141"/>
    </source>
</evidence>
<keyword evidence="4 11" id="KW-0812">Transmembrane</keyword>
<dbReference type="GO" id="GO:0005524">
    <property type="term" value="F:ATP binding"/>
    <property type="evidence" value="ECO:0007669"/>
    <property type="project" value="UniProtKB-KW"/>
</dbReference>
<comment type="similarity">
    <text evidence="2">Belongs to the ABC transporter superfamily. ABCC family. Conjugate transporter (TC 3.A.1.208) subfamily.</text>
</comment>
<feature type="transmembrane region" description="Helical" evidence="11">
    <location>
        <begin position="846"/>
        <end position="865"/>
    </location>
</feature>
<dbReference type="PANTHER" id="PTHR24223:SF172">
    <property type="entry name" value="ABC TRANSPORTER C FAMILY MEMBER 1-RELATED"/>
    <property type="match status" value="1"/>
</dbReference>
<evidence type="ECO:0000256" key="5">
    <source>
        <dbReference type="ARBA" id="ARBA00022737"/>
    </source>
</evidence>
<evidence type="ECO:0000256" key="8">
    <source>
        <dbReference type="ARBA" id="ARBA00022989"/>
    </source>
</evidence>
<dbReference type="Pfam" id="PF00005">
    <property type="entry name" value="ABC_tran"/>
    <property type="match status" value="2"/>
</dbReference>
<feature type="transmembrane region" description="Helical" evidence="11">
    <location>
        <begin position="1074"/>
        <end position="1093"/>
    </location>
</feature>
<dbReference type="Proteomes" id="UP000007797">
    <property type="component" value="Unassembled WGS sequence"/>
</dbReference>
<evidence type="ECO:0000256" key="9">
    <source>
        <dbReference type="ARBA" id="ARBA00023136"/>
    </source>
</evidence>
<evidence type="ECO:0000256" key="6">
    <source>
        <dbReference type="ARBA" id="ARBA00022741"/>
    </source>
</evidence>
<dbReference type="FunFam" id="1.20.1560.10:FF:000010">
    <property type="entry name" value="Multidrug resistance-associated ABC transporter"/>
    <property type="match status" value="1"/>
</dbReference>
<evidence type="ECO:0000259" key="13">
    <source>
        <dbReference type="PROSITE" id="PS50929"/>
    </source>
</evidence>
<dbReference type="Pfam" id="PF00664">
    <property type="entry name" value="ABC_membrane"/>
    <property type="match status" value="2"/>
</dbReference>
<dbReference type="GO" id="GO:0140359">
    <property type="term" value="F:ABC-type transporter activity"/>
    <property type="evidence" value="ECO:0007669"/>
    <property type="project" value="InterPro"/>
</dbReference>
<dbReference type="OrthoDB" id="29192at2759"/>
<proteinExistence type="inferred from homology"/>
<evidence type="ECO:0000256" key="7">
    <source>
        <dbReference type="ARBA" id="ARBA00022840"/>
    </source>
</evidence>
<dbReference type="GeneID" id="14875641"/>
<dbReference type="GO" id="GO:0016887">
    <property type="term" value="F:ATP hydrolysis activity"/>
    <property type="evidence" value="ECO:0007669"/>
    <property type="project" value="InterPro"/>
</dbReference>
<dbReference type="InterPro" id="IPR044746">
    <property type="entry name" value="ABCC_6TM_D1"/>
</dbReference>
<keyword evidence="7" id="KW-0067">ATP-binding</keyword>
<name>F4PNW4_CACFS</name>
<dbReference type="Gene3D" id="3.40.50.300">
    <property type="entry name" value="P-loop containing nucleotide triphosphate hydrolases"/>
    <property type="match status" value="2"/>
</dbReference>
<evidence type="ECO:0000259" key="12">
    <source>
        <dbReference type="PROSITE" id="PS50893"/>
    </source>
</evidence>
<evidence type="ECO:0000313" key="14">
    <source>
        <dbReference type="EMBL" id="EGG23167.1"/>
    </source>
</evidence>
<evidence type="ECO:0000256" key="10">
    <source>
        <dbReference type="SAM" id="MobiDB-lite"/>
    </source>
</evidence>
<feature type="domain" description="ABC transmembrane type-1" evidence="13">
    <location>
        <begin position="146"/>
        <end position="420"/>
    </location>
</feature>
<feature type="transmembrane region" description="Helical" evidence="11">
    <location>
        <begin position="175"/>
        <end position="193"/>
    </location>
</feature>
<evidence type="ECO:0000256" key="2">
    <source>
        <dbReference type="ARBA" id="ARBA00009726"/>
    </source>
</evidence>
<dbReference type="InterPro" id="IPR003593">
    <property type="entry name" value="AAA+_ATPase"/>
</dbReference>
<dbReference type="PROSITE" id="PS50893">
    <property type="entry name" value="ABC_TRANSPORTER_2"/>
    <property type="match status" value="2"/>
</dbReference>
<feature type="domain" description="ABC transmembrane type-1" evidence="13">
    <location>
        <begin position="849"/>
        <end position="1125"/>
    </location>
</feature>
<dbReference type="KEGG" id="dfa:DFA_05299"/>
<dbReference type="GO" id="GO:0030587">
    <property type="term" value="P:sorocarp development"/>
    <property type="evidence" value="ECO:0007669"/>
    <property type="project" value="UniProtKB-ARBA"/>
</dbReference>
<accession>F4PNW4</accession>
<feature type="domain" description="ABC transporter" evidence="12">
    <location>
        <begin position="502"/>
        <end position="726"/>
    </location>
</feature>
<keyword evidence="15" id="KW-1185">Reference proteome</keyword>
<feature type="domain" description="ABC transporter" evidence="12">
    <location>
        <begin position="1163"/>
        <end position="1397"/>
    </location>
</feature>
<dbReference type="PANTHER" id="PTHR24223">
    <property type="entry name" value="ATP-BINDING CASSETTE SUB-FAMILY C"/>
    <property type="match status" value="1"/>
</dbReference>
<dbReference type="CDD" id="cd18579">
    <property type="entry name" value="ABC_6TM_ABCC_D1"/>
    <property type="match status" value="1"/>
</dbReference>
<dbReference type="SUPFAM" id="SSF52540">
    <property type="entry name" value="P-loop containing nucleoside triphosphate hydrolases"/>
    <property type="match status" value="2"/>
</dbReference>
<dbReference type="CDD" id="cd03244">
    <property type="entry name" value="ABCC_MRP_domain2"/>
    <property type="match status" value="1"/>
</dbReference>